<keyword evidence="3" id="KW-1185">Reference proteome</keyword>
<sequence>MEILKTLTHSLSALDRPAKTPAKEVVRVDDTRPAPAEPVRDRRMQPDRRRRQLPFKGPDRRKKSSRRRAMLLHPRTGKETSLEDRRGRNIRTSA</sequence>
<evidence type="ECO:0000313" key="2">
    <source>
        <dbReference type="EMBL" id="MFC4261076.1"/>
    </source>
</evidence>
<dbReference type="Proteomes" id="UP001595798">
    <property type="component" value="Unassembled WGS sequence"/>
</dbReference>
<feature type="compositionally biased region" description="Basic residues" evidence="1">
    <location>
        <begin position="48"/>
        <end position="70"/>
    </location>
</feature>
<comment type="caution">
    <text evidence="2">The sequence shown here is derived from an EMBL/GenBank/DDBJ whole genome shotgun (WGS) entry which is preliminary data.</text>
</comment>
<name>A0ABV8QLI9_9GAMM</name>
<reference evidence="3" key="1">
    <citation type="journal article" date="2019" name="Int. J. Syst. Evol. Microbiol.">
        <title>The Global Catalogue of Microorganisms (GCM) 10K type strain sequencing project: providing services to taxonomists for standard genome sequencing and annotation.</title>
        <authorList>
            <consortium name="The Broad Institute Genomics Platform"/>
            <consortium name="The Broad Institute Genome Sequencing Center for Infectious Disease"/>
            <person name="Wu L."/>
            <person name="Ma J."/>
        </authorList>
    </citation>
    <scope>NUCLEOTIDE SEQUENCE [LARGE SCALE GENOMIC DNA]</scope>
    <source>
        <strain evidence="3">CECT 7297</strain>
    </source>
</reference>
<feature type="compositionally biased region" description="Basic and acidic residues" evidence="1">
    <location>
        <begin position="16"/>
        <end position="47"/>
    </location>
</feature>
<feature type="compositionally biased region" description="Basic and acidic residues" evidence="1">
    <location>
        <begin position="76"/>
        <end position="87"/>
    </location>
</feature>
<protein>
    <submittedName>
        <fullName evidence="2">Uncharacterized protein</fullName>
    </submittedName>
</protein>
<feature type="region of interest" description="Disordered" evidence="1">
    <location>
        <begin position="1"/>
        <end position="94"/>
    </location>
</feature>
<organism evidence="2 3">
    <name type="scientific">Marinobacter lacisalsi</name>
    <dbReference type="NCBI Taxonomy" id="475979"/>
    <lineage>
        <taxon>Bacteria</taxon>
        <taxon>Pseudomonadati</taxon>
        <taxon>Pseudomonadota</taxon>
        <taxon>Gammaproteobacteria</taxon>
        <taxon>Pseudomonadales</taxon>
        <taxon>Marinobacteraceae</taxon>
        <taxon>Marinobacter</taxon>
    </lineage>
</organism>
<proteinExistence type="predicted"/>
<gene>
    <name evidence="2" type="ORF">ACFOZ5_18805</name>
</gene>
<evidence type="ECO:0000313" key="3">
    <source>
        <dbReference type="Proteomes" id="UP001595798"/>
    </source>
</evidence>
<dbReference type="RefSeq" id="WP_379890247.1">
    <property type="nucleotide sequence ID" value="NZ_JBHSDI010000063.1"/>
</dbReference>
<evidence type="ECO:0000256" key="1">
    <source>
        <dbReference type="SAM" id="MobiDB-lite"/>
    </source>
</evidence>
<accession>A0ABV8QLI9</accession>
<dbReference type="EMBL" id="JBHSDI010000063">
    <property type="protein sequence ID" value="MFC4261076.1"/>
    <property type="molecule type" value="Genomic_DNA"/>
</dbReference>